<evidence type="ECO:0000256" key="4">
    <source>
        <dbReference type="ARBA" id="ARBA00022723"/>
    </source>
</evidence>
<evidence type="ECO:0000256" key="1">
    <source>
        <dbReference type="ARBA" id="ARBA00002206"/>
    </source>
</evidence>
<proteinExistence type="inferred from homology"/>
<dbReference type="PROSITE" id="PS00344">
    <property type="entry name" value="GATA_ZN_FINGER_1"/>
    <property type="match status" value="1"/>
</dbReference>
<evidence type="ECO:0000256" key="6">
    <source>
        <dbReference type="ARBA" id="ARBA00022833"/>
    </source>
</evidence>
<dbReference type="SMART" id="SM00401">
    <property type="entry name" value="ZnF_GATA"/>
    <property type="match status" value="1"/>
</dbReference>
<evidence type="ECO:0000259" key="15">
    <source>
        <dbReference type="PROSITE" id="PS50114"/>
    </source>
</evidence>
<evidence type="ECO:0000256" key="14">
    <source>
        <dbReference type="SAM" id="MobiDB-lite"/>
    </source>
</evidence>
<feature type="domain" description="GATA-type" evidence="15">
    <location>
        <begin position="194"/>
        <end position="246"/>
    </location>
</feature>
<keyword evidence="5 12" id="KW-0863">Zinc-finger</keyword>
<dbReference type="PROSITE" id="PS51017">
    <property type="entry name" value="CCT"/>
    <property type="match status" value="1"/>
</dbReference>
<keyword evidence="11 13" id="KW-0539">Nucleus</keyword>
<evidence type="ECO:0000259" key="17">
    <source>
        <dbReference type="PROSITE" id="PS51320"/>
    </source>
</evidence>
<dbReference type="OrthoDB" id="2162994at2759"/>
<evidence type="ECO:0000259" key="16">
    <source>
        <dbReference type="PROSITE" id="PS51017"/>
    </source>
</evidence>
<evidence type="ECO:0000256" key="5">
    <source>
        <dbReference type="ARBA" id="ARBA00022771"/>
    </source>
</evidence>
<reference evidence="18 19" key="1">
    <citation type="submission" date="2019-12" db="EMBL/GenBank/DDBJ databases">
        <authorList>
            <person name="Alioto T."/>
            <person name="Alioto T."/>
            <person name="Gomez Garrido J."/>
        </authorList>
    </citation>
    <scope>NUCLEOTIDE SEQUENCE [LARGE SCALE GENOMIC DNA]</scope>
</reference>
<dbReference type="GO" id="GO:0005634">
    <property type="term" value="C:nucleus"/>
    <property type="evidence" value="ECO:0007669"/>
    <property type="project" value="UniProtKB-SubCell"/>
</dbReference>
<dbReference type="CDD" id="cd00202">
    <property type="entry name" value="ZnF_GATA"/>
    <property type="match status" value="1"/>
</dbReference>
<dbReference type="Pfam" id="PF06203">
    <property type="entry name" value="CCT"/>
    <property type="match status" value="1"/>
</dbReference>
<keyword evidence="4" id="KW-0479">Metal-binding</keyword>
<keyword evidence="9" id="KW-0010">Activator</keyword>
<comment type="similarity">
    <text evidence="3">Belongs to the type IV zinc-finger family. Class C subfamily.</text>
</comment>
<protein>
    <submittedName>
        <fullName evidence="18">GATA transcription factor 19-like isoform X2</fullName>
    </submittedName>
</protein>
<dbReference type="InterPro" id="IPR013088">
    <property type="entry name" value="Znf_NHR/GATA"/>
</dbReference>
<evidence type="ECO:0000313" key="19">
    <source>
        <dbReference type="Proteomes" id="UP000594638"/>
    </source>
</evidence>
<dbReference type="PROSITE" id="PS51320">
    <property type="entry name" value="TIFY"/>
    <property type="match status" value="1"/>
</dbReference>
<dbReference type="AlphaFoldDB" id="A0A8S0T271"/>
<dbReference type="PANTHER" id="PTHR46125:SF15">
    <property type="entry name" value="GATA TRANSCRIPTION FACTOR 19-LIKE ISOFORM X1"/>
    <property type="match status" value="1"/>
</dbReference>
<gene>
    <name evidence="18" type="ORF">OLEA9_A010746</name>
</gene>
<dbReference type="InterPro" id="IPR000679">
    <property type="entry name" value="Znf_GATA"/>
</dbReference>
<dbReference type="GO" id="GO:0043565">
    <property type="term" value="F:sequence-specific DNA binding"/>
    <property type="evidence" value="ECO:0007669"/>
    <property type="project" value="InterPro"/>
</dbReference>
<organism evidence="18 19">
    <name type="scientific">Olea europaea subsp. europaea</name>
    <dbReference type="NCBI Taxonomy" id="158383"/>
    <lineage>
        <taxon>Eukaryota</taxon>
        <taxon>Viridiplantae</taxon>
        <taxon>Streptophyta</taxon>
        <taxon>Embryophyta</taxon>
        <taxon>Tracheophyta</taxon>
        <taxon>Spermatophyta</taxon>
        <taxon>Magnoliopsida</taxon>
        <taxon>eudicotyledons</taxon>
        <taxon>Gunneridae</taxon>
        <taxon>Pentapetalae</taxon>
        <taxon>asterids</taxon>
        <taxon>lamiids</taxon>
        <taxon>Lamiales</taxon>
        <taxon>Oleaceae</taxon>
        <taxon>Oleeae</taxon>
        <taxon>Olea</taxon>
    </lineage>
</organism>
<dbReference type="GO" id="GO:0008270">
    <property type="term" value="F:zinc ion binding"/>
    <property type="evidence" value="ECO:0007669"/>
    <property type="project" value="UniProtKB-KW"/>
</dbReference>
<dbReference type="Pfam" id="PF06200">
    <property type="entry name" value="tify"/>
    <property type="match status" value="1"/>
</dbReference>
<keyword evidence="10" id="KW-0804">Transcription</keyword>
<sequence length="359" mass="39356">MDAMKPRPYGEDCMITPIRVHDNGGGFQAGGGGGGGEEKISSEEMSPPMAIPVNYQSRTPASRTSELSISFEGEVYVFPAVTPEKVQAVLLLLGGQEMPSSILSSEFPLQQNNKAVDDGFSPTVSSRIASLVRFREKRKERCFEKKIRYTCRKEVAQRMHRKNGQFTSVKESPKTSDDIWVSGHDTSHAEPVLRRCLHCGVSEISTPAMRRGPAGPRTLCNACGLMWANKGTLRDLTKGQRHISFDQSELETQEIKPAATEPESSYHNLDEERTPERTQSALLESADFSITPTEQGFMETTEGIADDSSIGIGNSSANLDEQETMEELANVSGTEFGIPANFCEQVVVDSHMGTDWPGT</sequence>
<dbReference type="SUPFAM" id="SSF57716">
    <property type="entry name" value="Glucocorticoid receptor-like (DNA-binding domain)"/>
    <property type="match status" value="1"/>
</dbReference>
<comment type="function">
    <text evidence="1">Transcriptional activator that specifically binds 5'-GATA-3' or 5'-GAT-3' motifs within gene promoters.</text>
</comment>
<evidence type="ECO:0000256" key="2">
    <source>
        <dbReference type="ARBA" id="ARBA00004123"/>
    </source>
</evidence>
<dbReference type="Proteomes" id="UP000594638">
    <property type="component" value="Unassembled WGS sequence"/>
</dbReference>
<evidence type="ECO:0000256" key="3">
    <source>
        <dbReference type="ARBA" id="ARBA00007722"/>
    </source>
</evidence>
<evidence type="ECO:0000313" key="18">
    <source>
        <dbReference type="EMBL" id="CAA2998928.1"/>
    </source>
</evidence>
<dbReference type="InterPro" id="IPR010399">
    <property type="entry name" value="Tify_dom"/>
</dbReference>
<dbReference type="SMART" id="SM00979">
    <property type="entry name" value="TIFY"/>
    <property type="match status" value="1"/>
</dbReference>
<dbReference type="Gramene" id="OE9A010746T6">
    <property type="protein sequence ID" value="OE9A010746C6"/>
    <property type="gene ID" value="OE9A010746"/>
</dbReference>
<keyword evidence="7" id="KW-0805">Transcription regulation</keyword>
<evidence type="ECO:0000256" key="9">
    <source>
        <dbReference type="ARBA" id="ARBA00023159"/>
    </source>
</evidence>
<evidence type="ECO:0000256" key="11">
    <source>
        <dbReference type="ARBA" id="ARBA00023242"/>
    </source>
</evidence>
<keyword evidence="6" id="KW-0862">Zinc</keyword>
<feature type="region of interest" description="Disordered" evidence="14">
    <location>
        <begin position="244"/>
        <end position="278"/>
    </location>
</feature>
<comment type="caution">
    <text evidence="18">The sequence shown here is derived from an EMBL/GenBank/DDBJ whole genome shotgun (WGS) entry which is preliminary data.</text>
</comment>
<dbReference type="Gene3D" id="3.30.50.10">
    <property type="entry name" value="Erythroid Transcription Factor GATA-1, subunit A"/>
    <property type="match status" value="1"/>
</dbReference>
<keyword evidence="19" id="KW-1185">Reference proteome</keyword>
<dbReference type="InterPro" id="IPR045280">
    <property type="entry name" value="TIFY-like"/>
</dbReference>
<dbReference type="EMBL" id="CACTIH010005611">
    <property type="protein sequence ID" value="CAA2998928.1"/>
    <property type="molecule type" value="Genomic_DNA"/>
</dbReference>
<evidence type="ECO:0000256" key="10">
    <source>
        <dbReference type="ARBA" id="ARBA00023163"/>
    </source>
</evidence>
<comment type="subcellular location">
    <subcellularLocation>
        <location evidence="2 13">Nucleus</location>
    </subcellularLocation>
</comment>
<evidence type="ECO:0000256" key="13">
    <source>
        <dbReference type="PROSITE-ProRule" id="PRU00357"/>
    </source>
</evidence>
<name>A0A8S0T271_OLEEU</name>
<dbReference type="Pfam" id="PF00320">
    <property type="entry name" value="GATA"/>
    <property type="match status" value="1"/>
</dbReference>
<feature type="domain" description="Tify" evidence="17">
    <location>
        <begin position="60"/>
        <end position="95"/>
    </location>
</feature>
<dbReference type="PANTHER" id="PTHR46125">
    <property type="entry name" value="GATA TRANSCRIPTION FACTOR 28"/>
    <property type="match status" value="1"/>
</dbReference>
<dbReference type="GO" id="GO:0006355">
    <property type="term" value="P:regulation of DNA-templated transcription"/>
    <property type="evidence" value="ECO:0007669"/>
    <property type="project" value="InterPro"/>
</dbReference>
<dbReference type="PROSITE" id="PS50114">
    <property type="entry name" value="GATA_ZN_FINGER_2"/>
    <property type="match status" value="1"/>
</dbReference>
<feature type="domain" description="CCT" evidence="16">
    <location>
        <begin position="127"/>
        <end position="169"/>
    </location>
</feature>
<keyword evidence="8" id="KW-0238">DNA-binding</keyword>
<evidence type="ECO:0000256" key="8">
    <source>
        <dbReference type="ARBA" id="ARBA00023125"/>
    </source>
</evidence>
<evidence type="ECO:0000256" key="12">
    <source>
        <dbReference type="PROSITE-ProRule" id="PRU00094"/>
    </source>
</evidence>
<evidence type="ECO:0000256" key="7">
    <source>
        <dbReference type="ARBA" id="ARBA00023015"/>
    </source>
</evidence>
<dbReference type="InterPro" id="IPR010402">
    <property type="entry name" value="CCT_domain"/>
</dbReference>
<accession>A0A8S0T271</accession>